<evidence type="ECO:0000313" key="2">
    <source>
        <dbReference type="WBParaSite" id="PgR036_g055_t01"/>
    </source>
</evidence>
<protein>
    <submittedName>
        <fullName evidence="2">Uncharacterized protein</fullName>
    </submittedName>
</protein>
<sequence length="83" mass="9852">MDEYIEMVATCRGGVLKKNSAYQCSEKSRKCSDENRYKRYESSVEMRNPYQRRGEINLCTAENNIREDLLEEKDKGCTHSIYW</sequence>
<dbReference type="WBParaSite" id="PgR036_g055_t01">
    <property type="protein sequence ID" value="PgR036_g055_t01"/>
    <property type="gene ID" value="PgR036_g055"/>
</dbReference>
<evidence type="ECO:0000313" key="1">
    <source>
        <dbReference type="Proteomes" id="UP000887569"/>
    </source>
</evidence>
<organism evidence="1 2">
    <name type="scientific">Parascaris univalens</name>
    <name type="common">Nematode worm</name>
    <dbReference type="NCBI Taxonomy" id="6257"/>
    <lineage>
        <taxon>Eukaryota</taxon>
        <taxon>Metazoa</taxon>
        <taxon>Ecdysozoa</taxon>
        <taxon>Nematoda</taxon>
        <taxon>Chromadorea</taxon>
        <taxon>Rhabditida</taxon>
        <taxon>Spirurina</taxon>
        <taxon>Ascaridomorpha</taxon>
        <taxon>Ascaridoidea</taxon>
        <taxon>Ascarididae</taxon>
        <taxon>Parascaris</taxon>
    </lineage>
</organism>
<accession>A0A915BE47</accession>
<dbReference type="Proteomes" id="UP000887569">
    <property type="component" value="Unplaced"/>
</dbReference>
<dbReference type="AlphaFoldDB" id="A0A915BE47"/>
<keyword evidence="1" id="KW-1185">Reference proteome</keyword>
<reference evidence="2" key="1">
    <citation type="submission" date="2022-11" db="UniProtKB">
        <authorList>
            <consortium name="WormBaseParasite"/>
        </authorList>
    </citation>
    <scope>IDENTIFICATION</scope>
</reference>
<proteinExistence type="predicted"/>
<name>A0A915BE47_PARUN</name>